<dbReference type="KEGG" id="ndk:I601_1286"/>
<proteinExistence type="predicted"/>
<dbReference type="AlphaFoldDB" id="A0A1A9GI19"/>
<protein>
    <submittedName>
        <fullName evidence="2">Uncharacterized protein</fullName>
    </submittedName>
</protein>
<organism evidence="2 3">
    <name type="scientific">Nocardioides dokdonensis FR1436</name>
    <dbReference type="NCBI Taxonomy" id="1300347"/>
    <lineage>
        <taxon>Bacteria</taxon>
        <taxon>Bacillati</taxon>
        <taxon>Actinomycetota</taxon>
        <taxon>Actinomycetes</taxon>
        <taxon>Propionibacteriales</taxon>
        <taxon>Nocardioidaceae</taxon>
        <taxon>Nocardioides</taxon>
    </lineage>
</organism>
<evidence type="ECO:0000313" key="3">
    <source>
        <dbReference type="Proteomes" id="UP000077868"/>
    </source>
</evidence>
<reference evidence="2 3" key="1">
    <citation type="submission" date="2016-03" db="EMBL/GenBank/DDBJ databases">
        <title>Complete genome sequence of a soil Actinobacterium, Nocardioides dokdonensis FR1436.</title>
        <authorList>
            <person name="Kwon S.-K."/>
            <person name="Kim K."/>
            <person name="Kim J.F."/>
        </authorList>
    </citation>
    <scope>NUCLEOTIDE SEQUENCE [LARGE SCALE GENOMIC DNA]</scope>
    <source>
        <strain evidence="2 3">FR1436</strain>
    </source>
</reference>
<dbReference type="PATRIC" id="fig|1300347.3.peg.1287"/>
<dbReference type="PROSITE" id="PS51257">
    <property type="entry name" value="PROKAR_LIPOPROTEIN"/>
    <property type="match status" value="1"/>
</dbReference>
<keyword evidence="3" id="KW-1185">Reference proteome</keyword>
<dbReference type="OrthoDB" id="3764180at2"/>
<dbReference type="STRING" id="1300347.I601_1286"/>
<feature type="chain" id="PRO_5039429421" evidence="1">
    <location>
        <begin position="18"/>
        <end position="301"/>
    </location>
</feature>
<evidence type="ECO:0000256" key="1">
    <source>
        <dbReference type="SAM" id="SignalP"/>
    </source>
</evidence>
<accession>A0A1A9GI19</accession>
<dbReference type="EMBL" id="CP015079">
    <property type="protein sequence ID" value="ANH37726.1"/>
    <property type="molecule type" value="Genomic_DNA"/>
</dbReference>
<evidence type="ECO:0000313" key="2">
    <source>
        <dbReference type="EMBL" id="ANH37726.1"/>
    </source>
</evidence>
<dbReference type="Proteomes" id="UP000077868">
    <property type="component" value="Chromosome"/>
</dbReference>
<gene>
    <name evidence="2" type="ORF">I601_1286</name>
</gene>
<feature type="signal peptide" evidence="1">
    <location>
        <begin position="1"/>
        <end position="17"/>
    </location>
</feature>
<name>A0A1A9GI19_9ACTN</name>
<dbReference type="RefSeq" id="WP_068107509.1">
    <property type="nucleotide sequence ID" value="NZ_CP015079.1"/>
</dbReference>
<keyword evidence="1" id="KW-0732">Signal</keyword>
<sequence>MPPRLSLSLAAALVVLAGCSSPIPPPDANEPAVPLATPTVQERQPPAARLVLDLVPPEVSRVTVTDFDQVAAELGVTERSSDLDAEQRSEFWRRAEAETVLLADGLLRPVQARLERDFSIGQEDVEWEARLFDDAGREVGFVLAWSAMIDPAVVQRAVRAGVGPLRGATVLPEQSLVLSGAATEVDEPWGGEQVVDLVDGSATSTYLEIGCVDEPGADSWDELEAYTLSFGSILATARLGTGRDDLFERLAAGTDEDGFGAGFTGGAADPSTGRLGFEVVSPARAAALTLRRQLPFAACAG</sequence>